<dbReference type="PANTHER" id="PTHR32060">
    <property type="entry name" value="TAIL-SPECIFIC PROTEASE"/>
    <property type="match status" value="1"/>
</dbReference>
<dbReference type="SUPFAM" id="SSF52096">
    <property type="entry name" value="ClpP/crotonase"/>
    <property type="match status" value="1"/>
</dbReference>
<dbReference type="NCBIfam" id="TIGR00225">
    <property type="entry name" value="prc"/>
    <property type="match status" value="1"/>
</dbReference>
<dbReference type="InterPro" id="IPR041489">
    <property type="entry name" value="PDZ_6"/>
</dbReference>
<keyword evidence="3 5" id="KW-0378">Hydrolase</keyword>
<evidence type="ECO:0000313" key="10">
    <source>
        <dbReference type="Proteomes" id="UP001062263"/>
    </source>
</evidence>
<dbReference type="SMART" id="SM00245">
    <property type="entry name" value="TSPc"/>
    <property type="match status" value="1"/>
</dbReference>
<proteinExistence type="inferred from homology"/>
<dbReference type="InterPro" id="IPR029045">
    <property type="entry name" value="ClpP/crotonase-like_dom_sf"/>
</dbReference>
<dbReference type="Pfam" id="PF11818">
    <property type="entry name" value="DUF3340"/>
    <property type="match status" value="1"/>
</dbReference>
<keyword evidence="10" id="KW-1185">Reference proteome</keyword>
<evidence type="ECO:0000259" key="8">
    <source>
        <dbReference type="PROSITE" id="PS50106"/>
    </source>
</evidence>
<keyword evidence="4 5" id="KW-0720">Serine protease</keyword>
<dbReference type="CDD" id="cd06782">
    <property type="entry name" value="cpPDZ_CPP-like"/>
    <property type="match status" value="1"/>
</dbReference>
<evidence type="ECO:0000256" key="5">
    <source>
        <dbReference type="RuleBase" id="RU004404"/>
    </source>
</evidence>
<dbReference type="InterPro" id="IPR040573">
    <property type="entry name" value="TSP_N"/>
</dbReference>
<dbReference type="InterPro" id="IPR004447">
    <property type="entry name" value="Peptidase_S41A"/>
</dbReference>
<evidence type="ECO:0000256" key="7">
    <source>
        <dbReference type="SAM" id="MobiDB-lite"/>
    </source>
</evidence>
<evidence type="ECO:0000256" key="4">
    <source>
        <dbReference type="ARBA" id="ARBA00022825"/>
    </source>
</evidence>
<dbReference type="EMBL" id="AP025943">
    <property type="protein sequence ID" value="BDL42536.1"/>
    <property type="molecule type" value="Genomic_DNA"/>
</dbReference>
<dbReference type="Pfam" id="PF17820">
    <property type="entry name" value="PDZ_6"/>
    <property type="match status" value="1"/>
</dbReference>
<dbReference type="Gene3D" id="3.90.226.10">
    <property type="entry name" value="2-enoyl-CoA Hydratase, Chain A, domain 1"/>
    <property type="match status" value="1"/>
</dbReference>
<sequence length="774" mass="86748">MWTFYEIDIHTQISNTYNPAIHPSGNGGITHHFSPMNTHSFRWIRLTAFSALAAAAITSCASAATDFNQVGKQMSLLLQNFHFSRKEFSDDLSNKFLETYLRKVDPSKIFFTQQDVDALKKKYGRELDDYLMSGQMMDAAKAMHALYRQRAMQRIAYARDLLKQGGFTFTQDKTIERSRRKIDSWPKDEAEMQQVWKDMVEEQLLSETLRRETVARLAKEQNKPDPLANEKPVEEKLLMRYERIQRNIQETDLEDVAETLLSAVALTYDPHTDYMGARQVDRFKISMSPELTGIGALLGGEDDGSTKINGIVVGGPADKSGELKLNDRIVAIDSNNSGEMVDILFMKLDKVVDMIRGSENSQIRLKVEPADAPGQAKIITLTRSKVPLKDELAKAEIIELNGAPDGQNRIGVLSLPSFYADMDGGDRRCAADVKKLLERMNREKVDGLVIDLRNNGGGSLEEVRLMTGFFTGRGPVVQIKDTRGNVDVKTANNREKLFKGPIVVLINKLSASASEILAAALQDYGRAVIVGDTSTFGKGTVQQPVDIGQYLPYFSARDRAGLLKVTTQKFYRVPGGSTQLKGVESDIQLPTATAAFELGEEILDYAMPYDQIPPCHNYKKDSAIAGMLPALKAASAERVEKDRDLQIAKEDIAMMKQRIKDNKLSLNKKVREQENASLEERRKSINQERKTRFAQMAKDDAAKYKIYRLTLDDINAPELPLANPEKDNEQFMHVAEDPTAELDDSPEYPSGLDPELREGINIVQDMLKQQTSTK</sequence>
<dbReference type="PANTHER" id="PTHR32060:SF22">
    <property type="entry name" value="CARBOXYL-TERMINAL-PROCESSING PEPTIDASE 3, CHLOROPLASTIC"/>
    <property type="match status" value="1"/>
</dbReference>
<evidence type="ECO:0000256" key="6">
    <source>
        <dbReference type="SAM" id="Coils"/>
    </source>
</evidence>
<dbReference type="InterPro" id="IPR020992">
    <property type="entry name" value="Tail_Prtase_C"/>
</dbReference>
<reference evidence="9" key="1">
    <citation type="submission" date="2022-06" db="EMBL/GenBank/DDBJ databases">
        <title>Akkermansia biwalacus sp. nov., an anaerobic mucin-degrading bacterium isolated from human intestine.</title>
        <authorList>
            <person name="Kobayashi Y."/>
            <person name="Inoue S."/>
            <person name="Kawahara T."/>
            <person name="Kohda N."/>
        </authorList>
    </citation>
    <scope>NUCLEOTIDE SEQUENCE</scope>
    <source>
        <strain evidence="9">WON2089</strain>
    </source>
</reference>
<evidence type="ECO:0000256" key="3">
    <source>
        <dbReference type="ARBA" id="ARBA00022801"/>
    </source>
</evidence>
<dbReference type="SUPFAM" id="SSF50156">
    <property type="entry name" value="PDZ domain-like"/>
    <property type="match status" value="1"/>
</dbReference>
<gene>
    <name evidence="9" type="ORF">Abiwalacus_01100</name>
</gene>
<evidence type="ECO:0000256" key="2">
    <source>
        <dbReference type="ARBA" id="ARBA00022670"/>
    </source>
</evidence>
<dbReference type="Gene3D" id="2.30.42.10">
    <property type="match status" value="1"/>
</dbReference>
<name>A0ABN6QDD8_9BACT</name>
<keyword evidence="6" id="KW-0175">Coiled coil</keyword>
<evidence type="ECO:0000256" key="1">
    <source>
        <dbReference type="ARBA" id="ARBA00009179"/>
    </source>
</evidence>
<dbReference type="CDD" id="cd07560">
    <property type="entry name" value="Peptidase_S41_CPP"/>
    <property type="match status" value="1"/>
</dbReference>
<dbReference type="InterPro" id="IPR001478">
    <property type="entry name" value="PDZ"/>
</dbReference>
<dbReference type="Pfam" id="PF17804">
    <property type="entry name" value="TSP_NTD"/>
    <property type="match status" value="1"/>
</dbReference>
<dbReference type="InterPro" id="IPR005151">
    <property type="entry name" value="Tail-specific_protease"/>
</dbReference>
<comment type="similarity">
    <text evidence="1 5">Belongs to the peptidase S41A family.</text>
</comment>
<dbReference type="Pfam" id="PF03572">
    <property type="entry name" value="Peptidase_S41"/>
    <property type="match status" value="1"/>
</dbReference>
<dbReference type="SMART" id="SM00228">
    <property type="entry name" value="PDZ"/>
    <property type="match status" value="1"/>
</dbReference>
<feature type="domain" description="PDZ" evidence="8">
    <location>
        <begin position="284"/>
        <end position="358"/>
    </location>
</feature>
<feature type="coiled-coil region" evidence="6">
    <location>
        <begin position="631"/>
        <end position="688"/>
    </location>
</feature>
<dbReference type="Proteomes" id="UP001062263">
    <property type="component" value="Chromosome"/>
</dbReference>
<protein>
    <submittedName>
        <fullName evidence="9">C-terminal processing peptidase</fullName>
    </submittedName>
</protein>
<accession>A0ABN6QDD8</accession>
<dbReference type="InterPro" id="IPR036034">
    <property type="entry name" value="PDZ_sf"/>
</dbReference>
<evidence type="ECO:0000313" key="9">
    <source>
        <dbReference type="EMBL" id="BDL42536.1"/>
    </source>
</evidence>
<organism evidence="9 10">
    <name type="scientific">Akkermansia biwaensis</name>
    <dbReference type="NCBI Taxonomy" id="2946555"/>
    <lineage>
        <taxon>Bacteria</taxon>
        <taxon>Pseudomonadati</taxon>
        <taxon>Verrucomicrobiota</taxon>
        <taxon>Verrucomicrobiia</taxon>
        <taxon>Verrucomicrobiales</taxon>
        <taxon>Akkermansiaceae</taxon>
        <taxon>Akkermansia</taxon>
    </lineage>
</organism>
<dbReference type="PROSITE" id="PS50106">
    <property type="entry name" value="PDZ"/>
    <property type="match status" value="1"/>
</dbReference>
<feature type="region of interest" description="Disordered" evidence="7">
    <location>
        <begin position="728"/>
        <end position="755"/>
    </location>
</feature>
<keyword evidence="2 5" id="KW-0645">Protease</keyword>